<dbReference type="InterPro" id="IPR016652">
    <property type="entry name" value="Ubiquitinyl_hydrolase"/>
</dbReference>
<keyword evidence="19" id="KW-1185">Reference proteome</keyword>
<comment type="similarity">
    <text evidence="2 14">Belongs to the peptidase C19 family.</text>
</comment>
<dbReference type="Gene3D" id="3.90.70.10">
    <property type="entry name" value="Cysteine proteinases"/>
    <property type="match status" value="1"/>
</dbReference>
<evidence type="ECO:0000313" key="18">
    <source>
        <dbReference type="EMBL" id="SCW01659.1"/>
    </source>
</evidence>
<dbReference type="PROSITE" id="PS50030">
    <property type="entry name" value="UBA"/>
    <property type="match status" value="2"/>
</dbReference>
<sequence length="759" mass="85805">MSVVDEFLSVKIPSVIYKDDCGYCYETMYNEEGELSHHLNVCLSCYQSFCDAHLDLHGHVVQSALNEHHDFFLKLSKVKKQASEERTEKKLKLEIKEKAEDEIYDTLWWLVKGGVCSVDYTTPGLDLTVQDKVAQILRAHSKNFEQMAQSWQLEIRSCKHVESFQMPPGPSDNISKCCGKCDLATNLWLCLHCGHVGCGRQQVGIDGHSHALKHFEEHPDHSLAVKLGSLSDVSADVYCYACDDEVKFANQDEWRNLLAHWNIDLKDKVAQEKTLVELQVEQNMNWDFQMVDSQGHELQHLQSSKEYGCGLINLGNSCYMNSVLQVFFNGGVSKWSVEGLGDFPVDVVYPSTNLKCQLIKLRNAVVDNPARYSKGIRPSSFKACLAGSDEEFQSGRQQDAMEFLSFFVDALDKKIFNSSSTNPDDHIRFMLEDRIECNNCHGVKYISQASEFLQIPLSESEEPQNLIDCLERFFKGETLEFKCPQCKKLISATKYSRFQTYPNTLIINPSRIKLDNWIPVKTAAELTLPGVNPDDDTRLQLGQYKSRGFDSNNETLLPEDDDSAFKPQEEALSQLMEMGFSSNAGTRALFHTGNNDTEAAMNWLFSHVDDSDLNDVFKPDSKSSDIVDPSALESLIAMGLDSKLSRKSLILNKGDINASVEWVFNNMDDDGSIEEEPSLKKTVQLYGDSNAEHAQYALRAVVCHKGNSVHSGHYVAFIKKVIEGQSKWVLYNDEKMVVADDPKNIEEIKKNGYIYLFSK</sequence>
<evidence type="ECO:0000256" key="13">
    <source>
        <dbReference type="PROSITE-ProRule" id="PRU00502"/>
    </source>
</evidence>
<feature type="active site" description="Proton acceptor" evidence="11">
    <location>
        <position position="713"/>
    </location>
</feature>
<dbReference type="SMART" id="SM00290">
    <property type="entry name" value="ZnF_UBP"/>
    <property type="match status" value="2"/>
</dbReference>
<dbReference type="CDD" id="cd14298">
    <property type="entry name" value="UBA2_scUBP14_like"/>
    <property type="match status" value="1"/>
</dbReference>
<dbReference type="GO" id="GO:0006508">
    <property type="term" value="P:proteolysis"/>
    <property type="evidence" value="ECO:0007669"/>
    <property type="project" value="UniProtKB-KW"/>
</dbReference>
<evidence type="ECO:0000256" key="2">
    <source>
        <dbReference type="ARBA" id="ARBA00009085"/>
    </source>
</evidence>
<dbReference type="SUPFAM" id="SSF46934">
    <property type="entry name" value="UBA-like"/>
    <property type="match status" value="1"/>
</dbReference>
<dbReference type="PROSITE" id="PS00972">
    <property type="entry name" value="USP_1"/>
    <property type="match status" value="1"/>
</dbReference>
<reference evidence="19" key="1">
    <citation type="submission" date="2016-03" db="EMBL/GenBank/DDBJ databases">
        <authorList>
            <person name="Devillers H."/>
        </authorList>
    </citation>
    <scope>NUCLEOTIDE SEQUENCE [LARGE SCALE GENOMIC DNA]</scope>
</reference>
<evidence type="ECO:0000256" key="1">
    <source>
        <dbReference type="ARBA" id="ARBA00000707"/>
    </source>
</evidence>
<accession>A0A1G4MCZ0</accession>
<dbReference type="Pfam" id="PF00627">
    <property type="entry name" value="UBA"/>
    <property type="match status" value="1"/>
</dbReference>
<dbReference type="InterPro" id="IPR015940">
    <property type="entry name" value="UBA"/>
</dbReference>
<dbReference type="InterPro" id="IPR018200">
    <property type="entry name" value="USP_CS"/>
</dbReference>
<dbReference type="InterPro" id="IPR013083">
    <property type="entry name" value="Znf_RING/FYVE/PHD"/>
</dbReference>
<dbReference type="InterPro" id="IPR050164">
    <property type="entry name" value="Peptidase_C19"/>
</dbReference>
<comment type="catalytic activity">
    <reaction evidence="1 14">
        <text>Thiol-dependent hydrolysis of ester, thioester, amide, peptide and isopeptide bonds formed by the C-terminal Gly of ubiquitin (a 76-residue protein attached to proteins as an intracellular targeting signal).</text>
        <dbReference type="EC" id="3.4.19.12"/>
    </reaction>
</comment>
<dbReference type="CDD" id="cd14296">
    <property type="entry name" value="UBA1_scUBP14_like"/>
    <property type="match status" value="1"/>
</dbReference>
<dbReference type="SUPFAM" id="SSF54001">
    <property type="entry name" value="Cysteine proteinases"/>
    <property type="match status" value="1"/>
</dbReference>
<dbReference type="InterPro" id="IPR038765">
    <property type="entry name" value="Papain-like_cys_pep_sf"/>
</dbReference>
<dbReference type="CDD" id="cd02658">
    <property type="entry name" value="Peptidase_C19B"/>
    <property type="match status" value="1"/>
</dbReference>
<dbReference type="InterPro" id="IPR001607">
    <property type="entry name" value="Znf_UBP"/>
</dbReference>
<keyword evidence="4 12" id="KW-0479">Metal-binding</keyword>
<dbReference type="Pfam" id="PF02148">
    <property type="entry name" value="zf-UBP"/>
    <property type="match status" value="1"/>
</dbReference>
<dbReference type="PANTHER" id="PTHR24006">
    <property type="entry name" value="UBIQUITIN CARBOXYL-TERMINAL HYDROLASE"/>
    <property type="match status" value="1"/>
</dbReference>
<dbReference type="OrthoDB" id="361536at2759"/>
<dbReference type="Gene3D" id="3.30.40.10">
    <property type="entry name" value="Zinc/RING finger domain, C3HC4 (zinc finger)"/>
    <property type="match status" value="2"/>
</dbReference>
<evidence type="ECO:0000256" key="11">
    <source>
        <dbReference type="PIRSR" id="PIRSR016308-1"/>
    </source>
</evidence>
<feature type="binding site" evidence="12">
    <location>
        <position position="181"/>
    </location>
    <ligand>
        <name>Zn(2+)</name>
        <dbReference type="ChEBI" id="CHEBI:29105"/>
    </ligand>
</feature>
<dbReference type="PIRSF" id="PIRSF016308">
    <property type="entry name" value="UBP"/>
    <property type="match status" value="1"/>
</dbReference>
<keyword evidence="9 14" id="KW-0788">Thiol protease</keyword>
<dbReference type="Pfam" id="PF00443">
    <property type="entry name" value="UCH"/>
    <property type="match status" value="1"/>
</dbReference>
<dbReference type="Pfam" id="PF17807">
    <property type="entry name" value="zf-UBP_var"/>
    <property type="match status" value="1"/>
</dbReference>
<keyword evidence="6 13" id="KW-0863">Zinc-finger</keyword>
<feature type="binding site" evidence="12">
    <location>
        <position position="198"/>
    </location>
    <ligand>
        <name>Zn(2+)</name>
        <dbReference type="ChEBI" id="CHEBI:29105"/>
    </ligand>
</feature>
<dbReference type="InterPro" id="IPR041432">
    <property type="entry name" value="UBP13_Znf-UBP_var"/>
</dbReference>
<dbReference type="STRING" id="4955.A0A1G4MCZ0"/>
<feature type="domain" description="USP" evidence="16">
    <location>
        <begin position="309"/>
        <end position="759"/>
    </location>
</feature>
<dbReference type="PANTHER" id="PTHR24006:SF664">
    <property type="entry name" value="UBIQUITIN CARBOXYL-TERMINAL HYDROLASE"/>
    <property type="match status" value="1"/>
</dbReference>
<dbReference type="EC" id="3.4.19.12" evidence="14"/>
<dbReference type="SUPFAM" id="SSF57850">
    <property type="entry name" value="RING/U-box"/>
    <property type="match status" value="1"/>
</dbReference>
<dbReference type="Proteomes" id="UP000190831">
    <property type="component" value="Chromosome E"/>
</dbReference>
<evidence type="ECO:0000256" key="4">
    <source>
        <dbReference type="ARBA" id="ARBA00022723"/>
    </source>
</evidence>
<evidence type="ECO:0000259" key="15">
    <source>
        <dbReference type="PROSITE" id="PS50030"/>
    </source>
</evidence>
<dbReference type="PROSITE" id="PS00973">
    <property type="entry name" value="USP_2"/>
    <property type="match status" value="1"/>
</dbReference>
<evidence type="ECO:0000259" key="16">
    <source>
        <dbReference type="PROSITE" id="PS50235"/>
    </source>
</evidence>
<feature type="binding site" evidence="12">
    <location>
        <position position="210"/>
    </location>
    <ligand>
        <name>Zn(2+)</name>
        <dbReference type="ChEBI" id="CHEBI:29105"/>
    </ligand>
</feature>
<dbReference type="AlphaFoldDB" id="A0A1G4MCZ0"/>
<dbReference type="InterPro" id="IPR009060">
    <property type="entry name" value="UBA-like_sf"/>
</dbReference>
<proteinExistence type="inferred from homology"/>
<feature type="domain" description="UBA" evidence="15">
    <location>
        <begin position="566"/>
        <end position="607"/>
    </location>
</feature>
<evidence type="ECO:0000256" key="12">
    <source>
        <dbReference type="PIRSR" id="PIRSR016308-3"/>
    </source>
</evidence>
<organism evidence="18 19">
    <name type="scientific">Lachancea fermentati</name>
    <name type="common">Zygosaccharomyces fermentati</name>
    <dbReference type="NCBI Taxonomy" id="4955"/>
    <lineage>
        <taxon>Eukaryota</taxon>
        <taxon>Fungi</taxon>
        <taxon>Dikarya</taxon>
        <taxon>Ascomycota</taxon>
        <taxon>Saccharomycotina</taxon>
        <taxon>Saccharomycetes</taxon>
        <taxon>Saccharomycetales</taxon>
        <taxon>Saccharomycetaceae</taxon>
        <taxon>Lachancea</taxon>
    </lineage>
</organism>
<evidence type="ECO:0000313" key="19">
    <source>
        <dbReference type="Proteomes" id="UP000190831"/>
    </source>
</evidence>
<dbReference type="GO" id="GO:0005634">
    <property type="term" value="C:nucleus"/>
    <property type="evidence" value="ECO:0007669"/>
    <property type="project" value="TreeGrafter"/>
</dbReference>
<gene>
    <name evidence="18" type="ORF">LAFE_0E04478G</name>
</gene>
<evidence type="ECO:0000259" key="17">
    <source>
        <dbReference type="PROSITE" id="PS50271"/>
    </source>
</evidence>
<keyword evidence="10 12" id="KW-0862">Zinc</keyword>
<feature type="domain" description="UBP-type" evidence="17">
    <location>
        <begin position="156"/>
        <end position="265"/>
    </location>
</feature>
<feature type="domain" description="UBA" evidence="15">
    <location>
        <begin position="626"/>
        <end position="666"/>
    </location>
</feature>
<dbReference type="InterPro" id="IPR001394">
    <property type="entry name" value="Peptidase_C19_UCH"/>
</dbReference>
<keyword evidence="3 14" id="KW-0645">Protease</keyword>
<protein>
    <recommendedName>
        <fullName evidence="14">Ubiquitin carboxyl-terminal hydrolase</fullName>
        <ecNumber evidence="14">3.4.19.12</ecNumber>
    </recommendedName>
</protein>
<dbReference type="GO" id="GO:0016579">
    <property type="term" value="P:protein deubiquitination"/>
    <property type="evidence" value="ECO:0007669"/>
    <property type="project" value="InterPro"/>
</dbReference>
<dbReference type="GO" id="GO:0008270">
    <property type="term" value="F:zinc ion binding"/>
    <property type="evidence" value="ECO:0007669"/>
    <property type="project" value="UniProtKB-KW"/>
</dbReference>
<dbReference type="SMART" id="SM00165">
    <property type="entry name" value="UBA"/>
    <property type="match status" value="2"/>
</dbReference>
<keyword evidence="5" id="KW-0677">Repeat</keyword>
<dbReference type="Gene3D" id="1.10.8.10">
    <property type="entry name" value="DNA helicase RuvA subunit, C-terminal domain"/>
    <property type="match status" value="2"/>
</dbReference>
<evidence type="ECO:0000256" key="3">
    <source>
        <dbReference type="ARBA" id="ARBA00022670"/>
    </source>
</evidence>
<name>A0A1G4MCZ0_LACFM</name>
<dbReference type="OMA" id="FVPCEHT"/>
<evidence type="ECO:0000256" key="5">
    <source>
        <dbReference type="ARBA" id="ARBA00022737"/>
    </source>
</evidence>
<keyword evidence="7 14" id="KW-0833">Ubl conjugation pathway</keyword>
<dbReference type="InterPro" id="IPR033864">
    <property type="entry name" value="UBA2_scUBP14-like"/>
</dbReference>
<evidence type="ECO:0000256" key="10">
    <source>
        <dbReference type="ARBA" id="ARBA00022833"/>
    </source>
</evidence>
<evidence type="ECO:0000256" key="14">
    <source>
        <dbReference type="RuleBase" id="RU366025"/>
    </source>
</evidence>
<dbReference type="PROSITE" id="PS50271">
    <property type="entry name" value="ZF_UBP"/>
    <property type="match status" value="1"/>
</dbReference>
<evidence type="ECO:0000256" key="8">
    <source>
        <dbReference type="ARBA" id="ARBA00022801"/>
    </source>
</evidence>
<dbReference type="EMBL" id="LT598488">
    <property type="protein sequence ID" value="SCW01659.1"/>
    <property type="molecule type" value="Genomic_DNA"/>
</dbReference>
<dbReference type="PROSITE" id="PS50235">
    <property type="entry name" value="USP_3"/>
    <property type="match status" value="1"/>
</dbReference>
<evidence type="ECO:0000256" key="9">
    <source>
        <dbReference type="ARBA" id="ARBA00022807"/>
    </source>
</evidence>
<feature type="active site" description="Nucleophile" evidence="11">
    <location>
        <position position="318"/>
    </location>
</feature>
<dbReference type="GO" id="GO:0005829">
    <property type="term" value="C:cytosol"/>
    <property type="evidence" value="ECO:0007669"/>
    <property type="project" value="TreeGrafter"/>
</dbReference>
<evidence type="ECO:0000256" key="6">
    <source>
        <dbReference type="ARBA" id="ARBA00022771"/>
    </source>
</evidence>
<dbReference type="InterPro" id="IPR028889">
    <property type="entry name" value="USP"/>
</dbReference>
<feature type="binding site" evidence="12">
    <location>
        <position position="178"/>
    </location>
    <ligand>
        <name>Zn(2+)</name>
        <dbReference type="ChEBI" id="CHEBI:29105"/>
    </ligand>
</feature>
<dbReference type="GO" id="GO:0004843">
    <property type="term" value="F:cysteine-type deubiquitinase activity"/>
    <property type="evidence" value="ECO:0007669"/>
    <property type="project" value="UniProtKB-UniRule"/>
</dbReference>
<keyword evidence="8 14" id="KW-0378">Hydrolase</keyword>
<evidence type="ECO:0000256" key="7">
    <source>
        <dbReference type="ARBA" id="ARBA00022786"/>
    </source>
</evidence>